<dbReference type="PROSITE" id="PS51296">
    <property type="entry name" value="RIESKE"/>
    <property type="match status" value="1"/>
</dbReference>
<dbReference type="InterPro" id="IPR036188">
    <property type="entry name" value="FAD/NAD-bd_sf"/>
</dbReference>
<dbReference type="SUPFAM" id="SSF50022">
    <property type="entry name" value="ISP domain"/>
    <property type="match status" value="1"/>
</dbReference>
<proteinExistence type="predicted"/>
<dbReference type="EMBL" id="JACSPS010000002">
    <property type="protein sequence ID" value="MBD8018054.1"/>
    <property type="molecule type" value="Genomic_DNA"/>
</dbReference>
<evidence type="ECO:0000256" key="2">
    <source>
        <dbReference type="ARBA" id="ARBA00022723"/>
    </source>
</evidence>
<dbReference type="Proteomes" id="UP000626242">
    <property type="component" value="Unassembled WGS sequence"/>
</dbReference>
<accession>A0ABR8WM16</accession>
<evidence type="ECO:0000256" key="1">
    <source>
        <dbReference type="ARBA" id="ARBA00022714"/>
    </source>
</evidence>
<reference evidence="7 8" key="1">
    <citation type="submission" date="2020-08" db="EMBL/GenBank/DDBJ databases">
        <title>A Genomic Blueprint of the Chicken Gut Microbiome.</title>
        <authorList>
            <person name="Gilroy R."/>
            <person name="Ravi A."/>
            <person name="Getino M."/>
            <person name="Pursley I."/>
            <person name="Horton D.L."/>
            <person name="Alikhan N.-F."/>
            <person name="Baker D."/>
            <person name="Gharbi K."/>
            <person name="Hall N."/>
            <person name="Watson M."/>
            <person name="Adriaenssens E.M."/>
            <person name="Foster-Nyarko E."/>
            <person name="Jarju S."/>
            <person name="Secka A."/>
            <person name="Antonio M."/>
            <person name="Oren A."/>
            <person name="Chaudhuri R."/>
            <person name="La Ragione R.M."/>
            <person name="Hildebrand F."/>
            <person name="Pallen M.J."/>
        </authorList>
    </citation>
    <scope>NUCLEOTIDE SEQUENCE [LARGE SCALE GENOMIC DNA]</scope>
    <source>
        <strain evidence="7 8">Sa1CVA4</strain>
    </source>
</reference>
<keyword evidence="4" id="KW-0411">Iron-sulfur</keyword>
<organism evidence="7 8">
    <name type="scientific">Kaistella pullorum</name>
    <dbReference type="NCBI Taxonomy" id="2763074"/>
    <lineage>
        <taxon>Bacteria</taxon>
        <taxon>Pseudomonadati</taxon>
        <taxon>Bacteroidota</taxon>
        <taxon>Flavobacteriia</taxon>
        <taxon>Flavobacteriales</taxon>
        <taxon>Weeksellaceae</taxon>
        <taxon>Chryseobacterium group</taxon>
        <taxon>Kaistella</taxon>
    </lineage>
</organism>
<dbReference type="Gene3D" id="3.30.9.10">
    <property type="entry name" value="D-Amino Acid Oxidase, subunit A, domain 2"/>
    <property type="match status" value="1"/>
</dbReference>
<sequence>MNRDGNNQSIWENEIFPHETFKATTDKFDTVIVGAGITGISLGLELQNRGHRCLILEQGNIGFGTTGGTTAHINNFFDESYDRLISKFGEDKAQTIADNAMKVSTMVRNNVQDYNIDCDFAECKFYLFSAEKKQDKQLEKILDAHQQLDVPTREVDKIPFDISFRKAIEIDGQAQFHPLKYINALAKVFEEKGGVILTGTQVTEDDHSGENITLKTQNGGTFTCKNLVWATHIPPGINRFSMLNAPYRSYALAARLGYTPEQMAQSADLYDPYHYFRYHRSGNENYLIIGGFDHKTGHEDDTHKPFEDLIQYAKENFRFEEIVSKWSAQFYAPSDGLPYIGKMPGEQNVYIATGYNGNGMTWSTLAAEILADTIDGIESELGEIVAPSRIEIMASAQEFVKENTDAVFHLIADQFTADKKTELEELKAGEAKVIEHESQKVAAYRNKSGELELVSAICPHMGCVVNFNTAETTWDCPCHGSRFDTQGNLLTGPSLTGLKRLDNAK</sequence>
<dbReference type="Pfam" id="PF01266">
    <property type="entry name" value="DAO"/>
    <property type="match status" value="1"/>
</dbReference>
<dbReference type="Gene3D" id="3.50.50.60">
    <property type="entry name" value="FAD/NAD(P)-binding domain"/>
    <property type="match status" value="1"/>
</dbReference>
<evidence type="ECO:0000256" key="3">
    <source>
        <dbReference type="ARBA" id="ARBA00023004"/>
    </source>
</evidence>
<dbReference type="Pfam" id="PF00355">
    <property type="entry name" value="Rieske"/>
    <property type="match status" value="1"/>
</dbReference>
<dbReference type="PANTHER" id="PTHR13847:SF281">
    <property type="entry name" value="FAD DEPENDENT OXIDOREDUCTASE DOMAIN-CONTAINING PROTEIN"/>
    <property type="match status" value="1"/>
</dbReference>
<dbReference type="SUPFAM" id="SSF51905">
    <property type="entry name" value="FAD/NAD(P)-binding domain"/>
    <property type="match status" value="1"/>
</dbReference>
<dbReference type="InterPro" id="IPR036922">
    <property type="entry name" value="Rieske_2Fe-2S_sf"/>
</dbReference>
<keyword evidence="8" id="KW-1185">Reference proteome</keyword>
<protein>
    <submittedName>
        <fullName evidence="7">FAD-dependent oxidoreductase</fullName>
    </submittedName>
</protein>
<keyword evidence="3" id="KW-0408">Iron</keyword>
<dbReference type="PANTHER" id="PTHR13847">
    <property type="entry name" value="SARCOSINE DEHYDROGENASE-RELATED"/>
    <property type="match status" value="1"/>
</dbReference>
<dbReference type="RefSeq" id="WP_251833251.1">
    <property type="nucleotide sequence ID" value="NZ_JACSPS010000002.1"/>
</dbReference>
<dbReference type="InterPro" id="IPR006076">
    <property type="entry name" value="FAD-dep_OxRdtase"/>
</dbReference>
<dbReference type="Gene3D" id="2.102.10.10">
    <property type="entry name" value="Rieske [2Fe-2S] iron-sulphur domain"/>
    <property type="match status" value="1"/>
</dbReference>
<evidence type="ECO:0000313" key="8">
    <source>
        <dbReference type="Proteomes" id="UP000626242"/>
    </source>
</evidence>
<comment type="caution">
    <text evidence="7">The sequence shown here is derived from an EMBL/GenBank/DDBJ whole genome shotgun (WGS) entry which is preliminary data.</text>
</comment>
<dbReference type="InterPro" id="IPR017941">
    <property type="entry name" value="Rieske_2Fe-2S"/>
</dbReference>
<name>A0ABR8WM16_9FLAO</name>
<dbReference type="PRINTS" id="PR00162">
    <property type="entry name" value="RIESKE"/>
</dbReference>
<evidence type="ECO:0000259" key="6">
    <source>
        <dbReference type="PROSITE" id="PS51296"/>
    </source>
</evidence>
<evidence type="ECO:0000256" key="4">
    <source>
        <dbReference type="ARBA" id="ARBA00023014"/>
    </source>
</evidence>
<dbReference type="InterPro" id="IPR005805">
    <property type="entry name" value="Rieske_Fe-S_prot_C"/>
</dbReference>
<gene>
    <name evidence="7" type="ORF">H9628_06190</name>
</gene>
<keyword evidence="5" id="KW-1015">Disulfide bond</keyword>
<keyword evidence="2" id="KW-0479">Metal-binding</keyword>
<keyword evidence="1" id="KW-0001">2Fe-2S</keyword>
<evidence type="ECO:0000313" key="7">
    <source>
        <dbReference type="EMBL" id="MBD8018054.1"/>
    </source>
</evidence>
<evidence type="ECO:0000256" key="5">
    <source>
        <dbReference type="ARBA" id="ARBA00023157"/>
    </source>
</evidence>
<feature type="domain" description="Rieske" evidence="6">
    <location>
        <begin position="418"/>
        <end position="505"/>
    </location>
</feature>